<dbReference type="Proteomes" id="UP000285757">
    <property type="component" value="Unassembled WGS sequence"/>
</dbReference>
<gene>
    <name evidence="1" type="ORF">BK671_10200</name>
</gene>
<accession>A0A423LNE3</accession>
<organism evidence="1 2">
    <name type="scientific">Pseudomonas fluorescens</name>
    <dbReference type="NCBI Taxonomy" id="294"/>
    <lineage>
        <taxon>Bacteria</taxon>
        <taxon>Pseudomonadati</taxon>
        <taxon>Pseudomonadota</taxon>
        <taxon>Gammaproteobacteria</taxon>
        <taxon>Pseudomonadales</taxon>
        <taxon>Pseudomonadaceae</taxon>
        <taxon>Pseudomonas</taxon>
    </lineage>
</organism>
<sequence length="135" mass="14873">MNQQISKFLAEKNSSTGTLSATLDMLPFCQTNSVLFHEAAEDYIVFGNEDNINWVLLTVPIALEGDGPHKVACYQGHQLWEVLIDSNRCVVASGFAIVTFKRDGEHRFGVKGTADLILPDGRKVFASFDISNPLV</sequence>
<dbReference type="EMBL" id="MOBU01000006">
    <property type="protein sequence ID" value="RON69768.1"/>
    <property type="molecule type" value="Genomic_DNA"/>
</dbReference>
<reference evidence="1 2" key="1">
    <citation type="submission" date="2016-10" db="EMBL/GenBank/DDBJ databases">
        <title>Comparative genome analysis of multiple Pseudomonas spp. focuses on biocontrol and plant growth promoting traits.</title>
        <authorList>
            <person name="Tao X.-Y."/>
            <person name="Taylor C.G."/>
        </authorList>
    </citation>
    <scope>NUCLEOTIDE SEQUENCE [LARGE SCALE GENOMIC DNA]</scope>
    <source>
        <strain evidence="1 2">24D3</strain>
    </source>
</reference>
<proteinExistence type="predicted"/>
<dbReference type="AlphaFoldDB" id="A0A423LNE3"/>
<comment type="caution">
    <text evidence="1">The sequence shown here is derived from an EMBL/GenBank/DDBJ whole genome shotgun (WGS) entry which is preliminary data.</text>
</comment>
<evidence type="ECO:0000313" key="1">
    <source>
        <dbReference type="EMBL" id="RON69768.1"/>
    </source>
</evidence>
<protein>
    <submittedName>
        <fullName evidence="1">Uncharacterized protein</fullName>
    </submittedName>
</protein>
<evidence type="ECO:0000313" key="2">
    <source>
        <dbReference type="Proteomes" id="UP000285757"/>
    </source>
</evidence>
<name>A0A423LNE3_PSEFL</name>
<dbReference type="RefSeq" id="WP_123532062.1">
    <property type="nucleotide sequence ID" value="NZ_MOBU01000006.1"/>
</dbReference>